<dbReference type="EMBL" id="CAKXAJ010023401">
    <property type="protein sequence ID" value="CAH2227673.1"/>
    <property type="molecule type" value="Genomic_DNA"/>
</dbReference>
<dbReference type="GO" id="GO:0019903">
    <property type="term" value="F:protein phosphatase binding"/>
    <property type="evidence" value="ECO:0007669"/>
    <property type="project" value="InterPro"/>
</dbReference>
<accession>A0A8S4R1A8</accession>
<keyword evidence="3" id="KW-1185">Reference proteome</keyword>
<dbReference type="AlphaFoldDB" id="A0A8S4R1A8"/>
<evidence type="ECO:0000313" key="3">
    <source>
        <dbReference type="Proteomes" id="UP000838756"/>
    </source>
</evidence>
<gene>
    <name evidence="2" type="primary">jg25759</name>
    <name evidence="2" type="ORF">PAEG_LOCUS8047</name>
</gene>
<organism evidence="2 3">
    <name type="scientific">Pararge aegeria aegeria</name>
    <dbReference type="NCBI Taxonomy" id="348720"/>
    <lineage>
        <taxon>Eukaryota</taxon>
        <taxon>Metazoa</taxon>
        <taxon>Ecdysozoa</taxon>
        <taxon>Arthropoda</taxon>
        <taxon>Hexapoda</taxon>
        <taxon>Insecta</taxon>
        <taxon>Pterygota</taxon>
        <taxon>Neoptera</taxon>
        <taxon>Endopterygota</taxon>
        <taxon>Lepidoptera</taxon>
        <taxon>Glossata</taxon>
        <taxon>Ditrysia</taxon>
        <taxon>Papilionoidea</taxon>
        <taxon>Nymphalidae</taxon>
        <taxon>Satyrinae</taxon>
        <taxon>Satyrini</taxon>
        <taxon>Parargina</taxon>
        <taxon>Pararge</taxon>
    </lineage>
</organism>
<protein>
    <submittedName>
        <fullName evidence="2">Jg25759 protein</fullName>
    </submittedName>
</protein>
<evidence type="ECO:0000313" key="2">
    <source>
        <dbReference type="EMBL" id="CAH2227673.1"/>
    </source>
</evidence>
<reference evidence="2" key="1">
    <citation type="submission" date="2022-03" db="EMBL/GenBank/DDBJ databases">
        <authorList>
            <person name="Lindestad O."/>
        </authorList>
    </citation>
    <scope>NUCLEOTIDE SEQUENCE</scope>
</reference>
<dbReference type="InterPro" id="IPR007587">
    <property type="entry name" value="SAPS"/>
</dbReference>
<comment type="similarity">
    <text evidence="1">Belongs to the SAPS family.</text>
</comment>
<sequence>MKINLFNSGTPHSHPRVGHGVFSAPLNNVVFLRCDGPLSAGTAGVLVDMLFEFPHNNFLHAQVCALVRNARANRRFSHRYTAHLIEECNLLTRLMDAFEENEDKW</sequence>
<evidence type="ECO:0000256" key="1">
    <source>
        <dbReference type="ARBA" id="ARBA00006180"/>
    </source>
</evidence>
<name>A0A8S4R1A8_9NEOP</name>
<dbReference type="Proteomes" id="UP000838756">
    <property type="component" value="Unassembled WGS sequence"/>
</dbReference>
<dbReference type="OrthoDB" id="295029at2759"/>
<comment type="caution">
    <text evidence="2">The sequence shown here is derived from an EMBL/GenBank/DDBJ whole genome shotgun (WGS) entry which is preliminary data.</text>
</comment>
<proteinExistence type="inferred from homology"/>
<dbReference type="Pfam" id="PF04499">
    <property type="entry name" value="SAPS"/>
    <property type="match status" value="1"/>
</dbReference>